<dbReference type="Proteomes" id="UP001430953">
    <property type="component" value="Unassembled WGS sequence"/>
</dbReference>
<keyword evidence="1" id="KW-0812">Transmembrane</keyword>
<evidence type="ECO:0000256" key="1">
    <source>
        <dbReference type="SAM" id="Phobius"/>
    </source>
</evidence>
<comment type="caution">
    <text evidence="2">The sequence shown here is derived from an EMBL/GenBank/DDBJ whole genome shotgun (WGS) entry which is preliminary data.</text>
</comment>
<dbReference type="AlphaFoldDB" id="A0AAW2GY29"/>
<reference evidence="2 3" key="1">
    <citation type="submission" date="2023-03" db="EMBL/GenBank/DDBJ databases">
        <title>High recombination rates correlate with genetic variation in Cardiocondyla obscurior ants.</title>
        <authorList>
            <person name="Errbii M."/>
        </authorList>
    </citation>
    <scope>NUCLEOTIDE SEQUENCE [LARGE SCALE GENOMIC DNA]</scope>
    <source>
        <strain evidence="2">Alpha-2009</strain>
        <tissue evidence="2">Whole body</tissue>
    </source>
</reference>
<sequence>MTVWETRGPKESLLHRAMINFNKRTKPIYPTHRSVTEAFIFPIERERLTQHQYLTRVQRFFYYFSFFFFNFFLTKRGIAAAIKSGIHTAIYELI</sequence>
<accession>A0AAW2GY29</accession>
<name>A0AAW2GY29_9HYME</name>
<keyword evidence="1" id="KW-1133">Transmembrane helix</keyword>
<evidence type="ECO:0000313" key="3">
    <source>
        <dbReference type="Proteomes" id="UP001430953"/>
    </source>
</evidence>
<feature type="transmembrane region" description="Helical" evidence="1">
    <location>
        <begin position="60"/>
        <end position="78"/>
    </location>
</feature>
<proteinExistence type="predicted"/>
<protein>
    <recommendedName>
        <fullName evidence="4">Ribosomal protein S10</fullName>
    </recommendedName>
</protein>
<evidence type="ECO:0000313" key="2">
    <source>
        <dbReference type="EMBL" id="KAL0132190.1"/>
    </source>
</evidence>
<dbReference type="EMBL" id="JADYXP020000001">
    <property type="protein sequence ID" value="KAL0132190.1"/>
    <property type="molecule type" value="Genomic_DNA"/>
</dbReference>
<organism evidence="2 3">
    <name type="scientific">Cardiocondyla obscurior</name>
    <dbReference type="NCBI Taxonomy" id="286306"/>
    <lineage>
        <taxon>Eukaryota</taxon>
        <taxon>Metazoa</taxon>
        <taxon>Ecdysozoa</taxon>
        <taxon>Arthropoda</taxon>
        <taxon>Hexapoda</taxon>
        <taxon>Insecta</taxon>
        <taxon>Pterygota</taxon>
        <taxon>Neoptera</taxon>
        <taxon>Endopterygota</taxon>
        <taxon>Hymenoptera</taxon>
        <taxon>Apocrita</taxon>
        <taxon>Aculeata</taxon>
        <taxon>Formicoidea</taxon>
        <taxon>Formicidae</taxon>
        <taxon>Myrmicinae</taxon>
        <taxon>Cardiocondyla</taxon>
    </lineage>
</organism>
<keyword evidence="3" id="KW-1185">Reference proteome</keyword>
<evidence type="ECO:0008006" key="4">
    <source>
        <dbReference type="Google" id="ProtNLM"/>
    </source>
</evidence>
<keyword evidence="1" id="KW-0472">Membrane</keyword>
<gene>
    <name evidence="2" type="ORF">PUN28_000162</name>
</gene>